<accession>A0A0G0BHN6</accession>
<comment type="caution">
    <text evidence="3">The sequence shown here is derived from an EMBL/GenBank/DDBJ whole genome shotgun (WGS) entry which is preliminary data.</text>
</comment>
<dbReference type="EMBL" id="LBPR01000002">
    <property type="protein sequence ID" value="KKP63121.1"/>
    <property type="molecule type" value="Genomic_DNA"/>
</dbReference>
<dbReference type="NCBIfam" id="TIGR01552">
    <property type="entry name" value="phd_fam"/>
    <property type="match status" value="1"/>
</dbReference>
<dbReference type="Gene3D" id="1.10.1220.170">
    <property type="match status" value="1"/>
</dbReference>
<evidence type="ECO:0000256" key="1">
    <source>
        <dbReference type="ARBA" id="ARBA00009981"/>
    </source>
</evidence>
<dbReference type="STRING" id="1618484.UR56_C0002G0098"/>
<protein>
    <recommendedName>
        <fullName evidence="2">Antitoxin</fullName>
    </recommendedName>
</protein>
<organism evidence="3 4">
    <name type="scientific">Candidatus Roizmanbacteria bacterium GW2011_GWC2_34_23</name>
    <dbReference type="NCBI Taxonomy" id="1618484"/>
    <lineage>
        <taxon>Bacteria</taxon>
        <taxon>Candidatus Roizmaniibacteriota</taxon>
    </lineage>
</organism>
<comment type="function">
    <text evidence="2">Antitoxin component of a type II toxin-antitoxin (TA) system.</text>
</comment>
<evidence type="ECO:0000256" key="2">
    <source>
        <dbReference type="RuleBase" id="RU362080"/>
    </source>
</evidence>
<comment type="similarity">
    <text evidence="1 2">Belongs to the phD/YefM antitoxin family.</text>
</comment>
<proteinExistence type="inferred from homology"/>
<dbReference type="Proteomes" id="UP000034004">
    <property type="component" value="Unassembled WGS sequence"/>
</dbReference>
<dbReference type="PANTHER" id="PTHR33713">
    <property type="entry name" value="ANTITOXIN YAFN-RELATED"/>
    <property type="match status" value="1"/>
</dbReference>
<name>A0A0G0BHN6_9BACT</name>
<dbReference type="InterPro" id="IPR036165">
    <property type="entry name" value="YefM-like_sf"/>
</dbReference>
<dbReference type="InterPro" id="IPR006442">
    <property type="entry name" value="Antitoxin_Phd/YefM"/>
</dbReference>
<reference evidence="3 4" key="1">
    <citation type="journal article" date="2015" name="Nature">
        <title>rRNA introns, odd ribosomes, and small enigmatic genomes across a large radiation of phyla.</title>
        <authorList>
            <person name="Brown C.T."/>
            <person name="Hug L.A."/>
            <person name="Thomas B.C."/>
            <person name="Sharon I."/>
            <person name="Castelle C.J."/>
            <person name="Singh A."/>
            <person name="Wilkins M.J."/>
            <person name="Williams K.H."/>
            <person name="Banfield J.F."/>
        </authorList>
    </citation>
    <scope>NUCLEOTIDE SEQUENCE [LARGE SCALE GENOMIC DNA]</scope>
</reference>
<sequence length="121" mass="13826">MKTTDLFITATDARNNFFNLLAKVKKSPYPISITVKGIPEVVVMNKDDYDGWIATLETLSDKDLMESIKESDKNFKEGKYQTLDEVEKELKIGKYRLLSDVKGTYVSSLPRKSSKKRIKKA</sequence>
<gene>
    <name evidence="3" type="ORF">UR56_C0002G0098</name>
</gene>
<dbReference type="Gene3D" id="3.40.1620.10">
    <property type="entry name" value="YefM-like domain"/>
    <property type="match status" value="1"/>
</dbReference>
<dbReference type="Pfam" id="PF02604">
    <property type="entry name" value="PhdYeFM_antitox"/>
    <property type="match status" value="1"/>
</dbReference>
<dbReference type="InterPro" id="IPR051405">
    <property type="entry name" value="phD/YefM_antitoxin"/>
</dbReference>
<evidence type="ECO:0000313" key="4">
    <source>
        <dbReference type="Proteomes" id="UP000034004"/>
    </source>
</evidence>
<dbReference type="PANTHER" id="PTHR33713:SF6">
    <property type="entry name" value="ANTITOXIN YEFM"/>
    <property type="match status" value="1"/>
</dbReference>
<evidence type="ECO:0000313" key="3">
    <source>
        <dbReference type="EMBL" id="KKP63121.1"/>
    </source>
</evidence>
<dbReference type="SUPFAM" id="SSF143120">
    <property type="entry name" value="YefM-like"/>
    <property type="match status" value="1"/>
</dbReference>
<dbReference type="AlphaFoldDB" id="A0A0G0BHN6"/>